<gene>
    <name evidence="13" type="ORF">HNAJ_LOCUS6261</name>
</gene>
<evidence type="ECO:0000256" key="3">
    <source>
        <dbReference type="ARBA" id="ARBA00039121"/>
    </source>
</evidence>
<dbReference type="WBParaSite" id="HNAJ_0000626501-mRNA-1">
    <property type="protein sequence ID" value="HNAJ_0000626501-mRNA-1"/>
    <property type="gene ID" value="HNAJ_0000626501"/>
</dbReference>
<evidence type="ECO:0000313" key="13">
    <source>
        <dbReference type="EMBL" id="VDO02121.1"/>
    </source>
</evidence>
<dbReference type="OrthoDB" id="47374at2759"/>
<proteinExistence type="predicted"/>
<dbReference type="InterPro" id="IPR051556">
    <property type="entry name" value="N-term/lysine_N-AcTrnsfr"/>
</dbReference>
<keyword evidence="14" id="KW-1185">Reference proteome</keyword>
<dbReference type="PANTHER" id="PTHR42919">
    <property type="entry name" value="N-ALPHA-ACETYLTRANSFERASE"/>
    <property type="match status" value="1"/>
</dbReference>
<dbReference type="Gene3D" id="3.40.630.30">
    <property type="match status" value="1"/>
</dbReference>
<feature type="domain" description="N-acetyltransferase" evidence="12">
    <location>
        <begin position="38"/>
        <end position="190"/>
    </location>
</feature>
<evidence type="ECO:0000256" key="8">
    <source>
        <dbReference type="ARBA" id="ARBA00048799"/>
    </source>
</evidence>
<dbReference type="FunFam" id="3.40.630.30:FF:000006">
    <property type="entry name" value="Putative n-alpha-acetyltransferase 50"/>
    <property type="match status" value="1"/>
</dbReference>
<comment type="catalytic activity">
    <reaction evidence="9">
        <text>N-terminal L-methionyl-L-alanyl-[protein] + acetyl-CoA = N-terminal N(alpha)-acetyl-L-methionyl-L-alanyl-[protein] + CoA + H(+)</text>
        <dbReference type="Rhea" id="RHEA:50564"/>
        <dbReference type="Rhea" id="RHEA-COMP:12726"/>
        <dbReference type="Rhea" id="RHEA-COMP:12727"/>
        <dbReference type="ChEBI" id="CHEBI:15378"/>
        <dbReference type="ChEBI" id="CHEBI:57287"/>
        <dbReference type="ChEBI" id="CHEBI:57288"/>
        <dbReference type="ChEBI" id="CHEBI:133398"/>
        <dbReference type="ChEBI" id="CHEBI:133399"/>
        <dbReference type="EC" id="2.3.1.258"/>
    </reaction>
</comment>
<comment type="catalytic activity">
    <reaction evidence="6">
        <text>N-terminal L-methionyl-L-phenylalanyl-[protein] + acetyl-CoA = N-terminal N(alpha)-acetyl-L-methionyl-L-phenylalanyl-[protein] + CoA + H(+)</text>
        <dbReference type="Rhea" id="RHEA:50528"/>
        <dbReference type="Rhea" id="RHEA-COMP:12715"/>
        <dbReference type="Rhea" id="RHEA-COMP:12716"/>
        <dbReference type="ChEBI" id="CHEBI:15378"/>
        <dbReference type="ChEBI" id="CHEBI:57287"/>
        <dbReference type="ChEBI" id="CHEBI:57288"/>
        <dbReference type="ChEBI" id="CHEBI:133382"/>
        <dbReference type="ChEBI" id="CHEBI:133383"/>
        <dbReference type="EC" id="2.3.1.258"/>
    </reaction>
</comment>
<evidence type="ECO:0000256" key="9">
    <source>
        <dbReference type="ARBA" id="ARBA00049002"/>
    </source>
</evidence>
<evidence type="ECO:0000313" key="15">
    <source>
        <dbReference type="WBParaSite" id="HNAJ_0000626501-mRNA-1"/>
    </source>
</evidence>
<dbReference type="GO" id="GO:0031415">
    <property type="term" value="C:NatA complex"/>
    <property type="evidence" value="ECO:0007669"/>
    <property type="project" value="TreeGrafter"/>
</dbReference>
<comment type="catalytic activity">
    <reaction evidence="5">
        <text>N-terminal L-methionyl-L-tyrosyl-[protein] + acetyl-CoA = N-terminal N(alpha)-acetyl-L-methionyl-L-tyrosyl-[protein] + CoA + H(+)</text>
        <dbReference type="Rhea" id="RHEA:50532"/>
        <dbReference type="Rhea" id="RHEA-COMP:12717"/>
        <dbReference type="Rhea" id="RHEA-COMP:12718"/>
        <dbReference type="ChEBI" id="CHEBI:15378"/>
        <dbReference type="ChEBI" id="CHEBI:57287"/>
        <dbReference type="ChEBI" id="CHEBI:57288"/>
        <dbReference type="ChEBI" id="CHEBI:133384"/>
        <dbReference type="ChEBI" id="CHEBI:133385"/>
        <dbReference type="EC" id="2.3.1.258"/>
    </reaction>
</comment>
<dbReference type="PROSITE" id="PS51186">
    <property type="entry name" value="GNAT"/>
    <property type="match status" value="1"/>
</dbReference>
<dbReference type="CDD" id="cd04301">
    <property type="entry name" value="NAT_SF"/>
    <property type="match status" value="1"/>
</dbReference>
<dbReference type="GO" id="GO:0120518">
    <property type="term" value="F:protein N-terminal-methionine acetyltransferase activity"/>
    <property type="evidence" value="ECO:0007669"/>
    <property type="project" value="UniProtKB-EC"/>
</dbReference>
<evidence type="ECO:0000256" key="6">
    <source>
        <dbReference type="ARBA" id="ARBA00048490"/>
    </source>
</evidence>
<dbReference type="STRING" id="102285.A0A0R3TGS4"/>
<evidence type="ECO:0000256" key="7">
    <source>
        <dbReference type="ARBA" id="ARBA00048618"/>
    </source>
</evidence>
<evidence type="ECO:0000313" key="14">
    <source>
        <dbReference type="Proteomes" id="UP000278807"/>
    </source>
</evidence>
<evidence type="ECO:0000256" key="1">
    <source>
        <dbReference type="ARBA" id="ARBA00022679"/>
    </source>
</evidence>
<dbReference type="Pfam" id="PF00583">
    <property type="entry name" value="Acetyltransf_1"/>
    <property type="match status" value="1"/>
</dbReference>
<comment type="catalytic activity">
    <reaction evidence="8">
        <text>N-terminal L-methionyl-L-valyl-[protein] + acetyl-CoA = N-terminal N(alpha)-acetyl-L-methionyl-L-valyl-[protein] + CoA + H(+)</text>
        <dbReference type="Rhea" id="RHEA:50572"/>
        <dbReference type="Rhea" id="RHEA-COMP:12730"/>
        <dbReference type="Rhea" id="RHEA-COMP:12731"/>
        <dbReference type="ChEBI" id="CHEBI:15378"/>
        <dbReference type="ChEBI" id="CHEBI:57287"/>
        <dbReference type="ChEBI" id="CHEBI:57288"/>
        <dbReference type="ChEBI" id="CHEBI:133402"/>
        <dbReference type="ChEBI" id="CHEBI:133403"/>
        <dbReference type="EC" id="2.3.1.258"/>
    </reaction>
</comment>
<dbReference type="InterPro" id="IPR000182">
    <property type="entry name" value="GNAT_dom"/>
</dbReference>
<evidence type="ECO:0000256" key="11">
    <source>
        <dbReference type="ARBA" id="ARBA00049454"/>
    </source>
</evidence>
<comment type="catalytic activity">
    <reaction evidence="10">
        <text>N-terminal L-methionyl-L-leucyl-[protein] + acetyl-CoA = N-terminal N(alpha)-acetyl-L-methionyl-L-leucyl-[protein] + CoA + H(+)</text>
        <dbReference type="Rhea" id="RHEA:50520"/>
        <dbReference type="Rhea" id="RHEA-COMP:12711"/>
        <dbReference type="Rhea" id="RHEA-COMP:12712"/>
        <dbReference type="ChEBI" id="CHEBI:15378"/>
        <dbReference type="ChEBI" id="CHEBI:57287"/>
        <dbReference type="ChEBI" id="CHEBI:57288"/>
        <dbReference type="ChEBI" id="CHEBI:133377"/>
        <dbReference type="ChEBI" id="CHEBI:133378"/>
        <dbReference type="EC" id="2.3.1.258"/>
    </reaction>
</comment>
<evidence type="ECO:0000256" key="4">
    <source>
        <dbReference type="ARBA" id="ARBA00048251"/>
    </source>
</evidence>
<dbReference type="Proteomes" id="UP000278807">
    <property type="component" value="Unassembled WGS sequence"/>
</dbReference>
<dbReference type="InterPro" id="IPR016181">
    <property type="entry name" value="Acyl_CoA_acyltransferase"/>
</dbReference>
<comment type="catalytic activity">
    <reaction evidence="4">
        <text>N-terminal L-methionyl-L-seryl-[protein] + acetyl-CoA = N-terminal N(alpha)-acetyl-L-methionyl-L-seryl-[protein] + CoA + H(+)</text>
        <dbReference type="Rhea" id="RHEA:50568"/>
        <dbReference type="Rhea" id="RHEA-COMP:12728"/>
        <dbReference type="Rhea" id="RHEA-COMP:12729"/>
        <dbReference type="ChEBI" id="CHEBI:15378"/>
        <dbReference type="ChEBI" id="CHEBI:57287"/>
        <dbReference type="ChEBI" id="CHEBI:57288"/>
        <dbReference type="ChEBI" id="CHEBI:133400"/>
        <dbReference type="ChEBI" id="CHEBI:133401"/>
        <dbReference type="EC" id="2.3.1.258"/>
    </reaction>
</comment>
<dbReference type="AlphaFoldDB" id="A0A0R3TGS4"/>
<reference evidence="15" key="1">
    <citation type="submission" date="2017-02" db="UniProtKB">
        <authorList>
            <consortium name="WormBaseParasite"/>
        </authorList>
    </citation>
    <scope>IDENTIFICATION</scope>
</reference>
<evidence type="ECO:0000256" key="5">
    <source>
        <dbReference type="ARBA" id="ARBA00048335"/>
    </source>
</evidence>
<name>A0A0R3TGS4_RODNA</name>
<accession>A0A0R3TGS4</accession>
<sequence length="201" mass="23265">MVRETVFSLIYTHYQMTMTESATNGAIAPLKKANDVRIELGELTIHNINQLRVINRTVFPVNYTDKFYTDLLKNPQLCRLAYFNDIVVGAVCYRFEKAEGSDNLKNCYIMTLGCLAPYRRYGVGSMLLKHVLRMCVKNTQVQAVYLHVHVENDDAVKFYQRFDFEITGKVENYYRRLLPQDAYILKLTIDHSVPISDSDSD</sequence>
<dbReference type="SUPFAM" id="SSF55729">
    <property type="entry name" value="Acyl-CoA N-acyltransferases (Nat)"/>
    <property type="match status" value="1"/>
</dbReference>
<evidence type="ECO:0000256" key="2">
    <source>
        <dbReference type="ARBA" id="ARBA00023315"/>
    </source>
</evidence>
<comment type="catalytic activity">
    <reaction evidence="7">
        <text>N-terminal L-methionyl-L-lysyl-[protein] + acetyl-CoA = N-terminal N(alpha)-acetyl-L-methionyl-L-lysyl-[protein] + CoA + H(+)</text>
        <dbReference type="Rhea" id="RHEA:50580"/>
        <dbReference type="Rhea" id="RHEA-COMP:12734"/>
        <dbReference type="Rhea" id="RHEA-COMP:12735"/>
        <dbReference type="ChEBI" id="CHEBI:15378"/>
        <dbReference type="ChEBI" id="CHEBI:57287"/>
        <dbReference type="ChEBI" id="CHEBI:57288"/>
        <dbReference type="ChEBI" id="CHEBI:133406"/>
        <dbReference type="ChEBI" id="CHEBI:133407"/>
        <dbReference type="EC" id="2.3.1.258"/>
    </reaction>
</comment>
<dbReference type="GO" id="GO:0007064">
    <property type="term" value="P:mitotic sister chromatid cohesion"/>
    <property type="evidence" value="ECO:0007669"/>
    <property type="project" value="TreeGrafter"/>
</dbReference>
<protein>
    <recommendedName>
        <fullName evidence="3">N-terminal methionine N(alpha)-acetyltransferase NatE</fullName>
        <ecNumber evidence="3">2.3.1.258</ecNumber>
    </recommendedName>
</protein>
<dbReference type="EMBL" id="UZAE01006508">
    <property type="protein sequence ID" value="VDO02121.1"/>
    <property type="molecule type" value="Genomic_DNA"/>
</dbReference>
<comment type="catalytic activity">
    <reaction evidence="11">
        <text>N-terminal L-methionyl-L-threonyl-[protein] + acetyl-CoA = N-terminal N(alpha)-acetyl-L-methionyl-L-threonyl-[protein] + CoA + H(+)</text>
        <dbReference type="Rhea" id="RHEA:50576"/>
        <dbReference type="Rhea" id="RHEA-COMP:12732"/>
        <dbReference type="Rhea" id="RHEA-COMP:12733"/>
        <dbReference type="ChEBI" id="CHEBI:15378"/>
        <dbReference type="ChEBI" id="CHEBI:57287"/>
        <dbReference type="ChEBI" id="CHEBI:57288"/>
        <dbReference type="ChEBI" id="CHEBI:133404"/>
        <dbReference type="ChEBI" id="CHEBI:133405"/>
        <dbReference type="EC" id="2.3.1.258"/>
    </reaction>
</comment>
<keyword evidence="1" id="KW-0808">Transferase</keyword>
<evidence type="ECO:0000256" key="10">
    <source>
        <dbReference type="ARBA" id="ARBA00049103"/>
    </source>
</evidence>
<reference evidence="13 14" key="2">
    <citation type="submission" date="2018-11" db="EMBL/GenBank/DDBJ databases">
        <authorList>
            <consortium name="Pathogen Informatics"/>
        </authorList>
    </citation>
    <scope>NUCLEOTIDE SEQUENCE [LARGE SCALE GENOMIC DNA]</scope>
</reference>
<keyword evidence="2" id="KW-0012">Acyltransferase</keyword>
<dbReference type="EC" id="2.3.1.258" evidence="3"/>
<evidence type="ECO:0000259" key="12">
    <source>
        <dbReference type="PROSITE" id="PS51186"/>
    </source>
</evidence>
<organism evidence="15">
    <name type="scientific">Rodentolepis nana</name>
    <name type="common">Dwarf tapeworm</name>
    <name type="synonym">Hymenolepis nana</name>
    <dbReference type="NCBI Taxonomy" id="102285"/>
    <lineage>
        <taxon>Eukaryota</taxon>
        <taxon>Metazoa</taxon>
        <taxon>Spiralia</taxon>
        <taxon>Lophotrochozoa</taxon>
        <taxon>Platyhelminthes</taxon>
        <taxon>Cestoda</taxon>
        <taxon>Eucestoda</taxon>
        <taxon>Cyclophyllidea</taxon>
        <taxon>Hymenolepididae</taxon>
        <taxon>Rodentolepis</taxon>
    </lineage>
</organism>
<dbReference type="PANTHER" id="PTHR42919:SF8">
    <property type="entry name" value="N-ALPHA-ACETYLTRANSFERASE 50"/>
    <property type="match status" value="1"/>
</dbReference>